<feature type="region of interest" description="Disordered" evidence="1">
    <location>
        <begin position="1"/>
        <end position="23"/>
    </location>
</feature>
<name>A0AAV4XK09_CAEEX</name>
<gene>
    <name evidence="2" type="ORF">CEXT_193661</name>
</gene>
<accession>A0AAV4XK09</accession>
<protein>
    <submittedName>
        <fullName evidence="2">Uncharacterized protein</fullName>
    </submittedName>
</protein>
<dbReference type="AlphaFoldDB" id="A0AAV4XK09"/>
<sequence>MTGEGHRINRIEDQSQRERGSERRWNLQSKTIFVIDIDFENITTTHVCVALNPHLNGSNAKSMQRS</sequence>
<dbReference type="EMBL" id="BPLR01017857">
    <property type="protein sequence ID" value="GIY94997.1"/>
    <property type="molecule type" value="Genomic_DNA"/>
</dbReference>
<reference evidence="2 3" key="1">
    <citation type="submission" date="2021-06" db="EMBL/GenBank/DDBJ databases">
        <title>Caerostris extrusa draft genome.</title>
        <authorList>
            <person name="Kono N."/>
            <person name="Arakawa K."/>
        </authorList>
    </citation>
    <scope>NUCLEOTIDE SEQUENCE [LARGE SCALE GENOMIC DNA]</scope>
</reference>
<keyword evidence="3" id="KW-1185">Reference proteome</keyword>
<comment type="caution">
    <text evidence="2">The sequence shown here is derived from an EMBL/GenBank/DDBJ whole genome shotgun (WGS) entry which is preliminary data.</text>
</comment>
<evidence type="ECO:0000313" key="3">
    <source>
        <dbReference type="Proteomes" id="UP001054945"/>
    </source>
</evidence>
<dbReference type="Proteomes" id="UP001054945">
    <property type="component" value="Unassembled WGS sequence"/>
</dbReference>
<evidence type="ECO:0000256" key="1">
    <source>
        <dbReference type="SAM" id="MobiDB-lite"/>
    </source>
</evidence>
<organism evidence="2 3">
    <name type="scientific">Caerostris extrusa</name>
    <name type="common">Bark spider</name>
    <name type="synonym">Caerostris bankana</name>
    <dbReference type="NCBI Taxonomy" id="172846"/>
    <lineage>
        <taxon>Eukaryota</taxon>
        <taxon>Metazoa</taxon>
        <taxon>Ecdysozoa</taxon>
        <taxon>Arthropoda</taxon>
        <taxon>Chelicerata</taxon>
        <taxon>Arachnida</taxon>
        <taxon>Araneae</taxon>
        <taxon>Araneomorphae</taxon>
        <taxon>Entelegynae</taxon>
        <taxon>Araneoidea</taxon>
        <taxon>Araneidae</taxon>
        <taxon>Caerostris</taxon>
    </lineage>
</organism>
<evidence type="ECO:0000313" key="2">
    <source>
        <dbReference type="EMBL" id="GIY94997.1"/>
    </source>
</evidence>
<proteinExistence type="predicted"/>